<evidence type="ECO:0000313" key="6">
    <source>
        <dbReference type="EMBL" id="MDP5227714.1"/>
    </source>
</evidence>
<proteinExistence type="predicted"/>
<dbReference type="Pfam" id="PF13439">
    <property type="entry name" value="Glyco_transf_4"/>
    <property type="match status" value="1"/>
</dbReference>
<name>A0ABT9IQ54_9MICC</name>
<protein>
    <recommendedName>
        <fullName evidence="1">D-inositol 3-phosphate glycosyltransferase</fullName>
    </recommendedName>
</protein>
<comment type="caution">
    <text evidence="6">The sequence shown here is derived from an EMBL/GenBank/DDBJ whole genome shotgun (WGS) entry which is preliminary data.</text>
</comment>
<evidence type="ECO:0000256" key="3">
    <source>
        <dbReference type="ARBA" id="ARBA00022679"/>
    </source>
</evidence>
<keyword evidence="7" id="KW-1185">Reference proteome</keyword>
<evidence type="ECO:0000259" key="5">
    <source>
        <dbReference type="Pfam" id="PF13439"/>
    </source>
</evidence>
<evidence type="ECO:0000256" key="2">
    <source>
        <dbReference type="ARBA" id="ARBA00022676"/>
    </source>
</evidence>
<sequence length="382" mass="42092">MTPRIAIAHDYLTQRGGAERVVLALHRAFPEAPIHTTLYDPDLTYPEFRDAEVITSPLNRIGAFRRNHRAALPLLAAAASSIRIDADVVIASSSGWAHGFPTTGKRLVYCHTPARWLYLTDEYLGGGSDAGLKGAVLGALKPGLLRWDRKKAAEADAYLANSSIVKERIRKVYGIEADLLFPPHSVDITQESKPIGGLEHFIGDGGHYLVVSRLMPYKNVDQVIEAFKGLDERLLIVGNGPLLQTLRQQSPDNVRIVANLSDAELAWTYEHCTALIAASYEDFGLTPLEAGAHGKPTIALRAGGYLDSIVEGVNGVFFEEPTAASIRASVRSSGAIEWNQEFMVEYCNQFSEQNFGRRIKSHVQRLLNSVNKYDLRVGWRAD</sequence>
<feature type="domain" description="Glycosyl transferase family 1" evidence="4">
    <location>
        <begin position="208"/>
        <end position="331"/>
    </location>
</feature>
<reference evidence="6 7" key="1">
    <citation type="submission" date="2023-08" db="EMBL/GenBank/DDBJ databases">
        <title>Arthrobacter horti sp. nov., isolated from forest soil.</title>
        <authorList>
            <person name="Park M."/>
        </authorList>
    </citation>
    <scope>NUCLEOTIDE SEQUENCE [LARGE SCALE GENOMIC DNA]</scope>
    <source>
        <strain evidence="6 7">YJM1</strain>
    </source>
</reference>
<dbReference type="Pfam" id="PF00534">
    <property type="entry name" value="Glycos_transf_1"/>
    <property type="match status" value="1"/>
</dbReference>
<keyword evidence="3 6" id="KW-0808">Transferase</keyword>
<dbReference type="SUPFAM" id="SSF53756">
    <property type="entry name" value="UDP-Glycosyltransferase/glycogen phosphorylase"/>
    <property type="match status" value="1"/>
</dbReference>
<dbReference type="GO" id="GO:0016757">
    <property type="term" value="F:glycosyltransferase activity"/>
    <property type="evidence" value="ECO:0007669"/>
    <property type="project" value="UniProtKB-KW"/>
</dbReference>
<dbReference type="PANTHER" id="PTHR45947:SF3">
    <property type="entry name" value="SULFOQUINOVOSYL TRANSFERASE SQD2"/>
    <property type="match status" value="1"/>
</dbReference>
<dbReference type="PANTHER" id="PTHR45947">
    <property type="entry name" value="SULFOQUINOVOSYL TRANSFERASE SQD2"/>
    <property type="match status" value="1"/>
</dbReference>
<dbReference type="InterPro" id="IPR028098">
    <property type="entry name" value="Glyco_trans_4-like_N"/>
</dbReference>
<organism evidence="6 7">
    <name type="scientific">Arthrobacter horti</name>
    <dbReference type="NCBI Taxonomy" id="3068273"/>
    <lineage>
        <taxon>Bacteria</taxon>
        <taxon>Bacillati</taxon>
        <taxon>Actinomycetota</taxon>
        <taxon>Actinomycetes</taxon>
        <taxon>Micrococcales</taxon>
        <taxon>Micrococcaceae</taxon>
        <taxon>Arthrobacter</taxon>
    </lineage>
</organism>
<evidence type="ECO:0000256" key="1">
    <source>
        <dbReference type="ARBA" id="ARBA00021292"/>
    </source>
</evidence>
<gene>
    <name evidence="6" type="ORF">Q9R02_11160</name>
</gene>
<accession>A0ABT9IQ54</accession>
<dbReference type="EMBL" id="JAVALS010000007">
    <property type="protein sequence ID" value="MDP5227714.1"/>
    <property type="molecule type" value="Genomic_DNA"/>
</dbReference>
<keyword evidence="2 6" id="KW-0328">Glycosyltransferase</keyword>
<dbReference type="InterPro" id="IPR001296">
    <property type="entry name" value="Glyco_trans_1"/>
</dbReference>
<evidence type="ECO:0000313" key="7">
    <source>
        <dbReference type="Proteomes" id="UP001232725"/>
    </source>
</evidence>
<dbReference type="Proteomes" id="UP001232725">
    <property type="component" value="Unassembled WGS sequence"/>
</dbReference>
<evidence type="ECO:0000259" key="4">
    <source>
        <dbReference type="Pfam" id="PF00534"/>
    </source>
</evidence>
<feature type="domain" description="Glycosyltransferase subfamily 4-like N-terminal" evidence="5">
    <location>
        <begin position="16"/>
        <end position="178"/>
    </location>
</feature>
<dbReference type="Gene3D" id="3.40.50.2000">
    <property type="entry name" value="Glycogen Phosphorylase B"/>
    <property type="match status" value="2"/>
</dbReference>
<dbReference type="RefSeq" id="WP_305996769.1">
    <property type="nucleotide sequence ID" value="NZ_JAVALS010000007.1"/>
</dbReference>
<dbReference type="InterPro" id="IPR050194">
    <property type="entry name" value="Glycosyltransferase_grp1"/>
</dbReference>